<dbReference type="AlphaFoldDB" id="A0A803M3E5"/>
<dbReference type="Gramene" id="AUR62022744-RA">
    <property type="protein sequence ID" value="AUR62022744-RA:cds"/>
    <property type="gene ID" value="AUR62022744"/>
</dbReference>
<dbReference type="EnsemblPlants" id="AUR62022744-RA">
    <property type="protein sequence ID" value="AUR62022744-RA:cds"/>
    <property type="gene ID" value="AUR62022744"/>
</dbReference>
<organism evidence="1 2">
    <name type="scientific">Chenopodium quinoa</name>
    <name type="common">Quinoa</name>
    <dbReference type="NCBI Taxonomy" id="63459"/>
    <lineage>
        <taxon>Eukaryota</taxon>
        <taxon>Viridiplantae</taxon>
        <taxon>Streptophyta</taxon>
        <taxon>Embryophyta</taxon>
        <taxon>Tracheophyta</taxon>
        <taxon>Spermatophyta</taxon>
        <taxon>Magnoliopsida</taxon>
        <taxon>eudicotyledons</taxon>
        <taxon>Gunneridae</taxon>
        <taxon>Pentapetalae</taxon>
        <taxon>Caryophyllales</taxon>
        <taxon>Chenopodiaceae</taxon>
        <taxon>Chenopodioideae</taxon>
        <taxon>Atripliceae</taxon>
        <taxon>Chenopodium</taxon>
    </lineage>
</organism>
<name>A0A803M3E5_CHEQI</name>
<evidence type="ECO:0000313" key="1">
    <source>
        <dbReference type="EnsemblPlants" id="AUR62022744-RA:cds"/>
    </source>
</evidence>
<proteinExistence type="predicted"/>
<accession>A0A803M3E5</accession>
<dbReference type="Proteomes" id="UP000596660">
    <property type="component" value="Unplaced"/>
</dbReference>
<reference evidence="1" key="2">
    <citation type="submission" date="2021-03" db="UniProtKB">
        <authorList>
            <consortium name="EnsemblPlants"/>
        </authorList>
    </citation>
    <scope>IDENTIFICATION</scope>
</reference>
<evidence type="ECO:0000313" key="2">
    <source>
        <dbReference type="Proteomes" id="UP000596660"/>
    </source>
</evidence>
<evidence type="ECO:0008006" key="3">
    <source>
        <dbReference type="Google" id="ProtNLM"/>
    </source>
</evidence>
<keyword evidence="2" id="KW-1185">Reference proteome</keyword>
<sequence length="86" mass="9833">MVNGLLLMNLQRKIVELNLCNPCIRKSVLLPDCPLISKSDDVEHLGFGNDCKVVCFELGELSIAIAIYSLRDHRWRVKPNWTNVPR</sequence>
<protein>
    <recommendedName>
        <fullName evidence="3">F-box protein</fullName>
    </recommendedName>
</protein>
<reference evidence="1" key="1">
    <citation type="journal article" date="2017" name="Nature">
        <title>The genome of Chenopodium quinoa.</title>
        <authorList>
            <person name="Jarvis D.E."/>
            <person name="Ho Y.S."/>
            <person name="Lightfoot D.J."/>
            <person name="Schmoeckel S.M."/>
            <person name="Li B."/>
            <person name="Borm T.J.A."/>
            <person name="Ohyanagi H."/>
            <person name="Mineta K."/>
            <person name="Michell C.T."/>
            <person name="Saber N."/>
            <person name="Kharbatia N.M."/>
            <person name="Rupper R.R."/>
            <person name="Sharp A.R."/>
            <person name="Dally N."/>
            <person name="Boughton B.A."/>
            <person name="Woo Y.H."/>
            <person name="Gao G."/>
            <person name="Schijlen E.G.W.M."/>
            <person name="Guo X."/>
            <person name="Momin A.A."/>
            <person name="Negrao S."/>
            <person name="Al-Babili S."/>
            <person name="Gehring C."/>
            <person name="Roessner U."/>
            <person name="Jung C."/>
            <person name="Murphy K."/>
            <person name="Arold S.T."/>
            <person name="Gojobori T."/>
            <person name="van der Linden C.G."/>
            <person name="van Loo E.N."/>
            <person name="Jellen E.N."/>
            <person name="Maughan P.J."/>
            <person name="Tester M."/>
        </authorList>
    </citation>
    <scope>NUCLEOTIDE SEQUENCE [LARGE SCALE GENOMIC DNA]</scope>
    <source>
        <strain evidence="1">cv. PI 614886</strain>
    </source>
</reference>